<reference evidence="6" key="1">
    <citation type="journal article" date="2008" name="PLoS ONE">
        <title>Survival in nuclear waste, extreme resistance, and potential applications gleaned from the genome sequence of Kineococcus radiotolerans SRS30216.</title>
        <authorList>
            <person name="Bagwell C.E."/>
            <person name="Bhat S."/>
            <person name="Hawkins G.M."/>
            <person name="Smith B.W."/>
            <person name="Biswas T."/>
            <person name="Hoover T.R."/>
            <person name="Saunders E."/>
            <person name="Han C.S."/>
            <person name="Tsodikov O.V."/>
            <person name="Shimkets L.J."/>
        </authorList>
    </citation>
    <scope>NUCLEOTIDE SEQUENCE [LARGE SCALE GENOMIC DNA]</scope>
    <source>
        <strain evidence="6">ATCC BAA-149 / DSM 14245 / SRS30216</strain>
    </source>
</reference>
<keyword evidence="2" id="KW-1133">Transmembrane helix</keyword>
<evidence type="ECO:0000313" key="6">
    <source>
        <dbReference type="Proteomes" id="UP000001116"/>
    </source>
</evidence>
<evidence type="ECO:0000259" key="4">
    <source>
        <dbReference type="Pfam" id="PF14257"/>
    </source>
</evidence>
<dbReference type="Proteomes" id="UP000001116">
    <property type="component" value="Chromosome"/>
</dbReference>
<feature type="region of interest" description="Disordered" evidence="1">
    <location>
        <begin position="43"/>
        <end position="68"/>
    </location>
</feature>
<dbReference type="OrthoDB" id="186919at2"/>
<evidence type="ECO:0000256" key="3">
    <source>
        <dbReference type="SAM" id="SignalP"/>
    </source>
</evidence>
<dbReference type="HOGENOM" id="CLU_046535_0_1_11"/>
<dbReference type="STRING" id="266940.Krad_3419"/>
<proteinExistence type="predicted"/>
<feature type="signal peptide" evidence="3">
    <location>
        <begin position="1"/>
        <end position="35"/>
    </location>
</feature>
<accession>A6WDJ4</accession>
<sequence length="327" mass="31876">MPALTPLSPTRAPARRRTALAVPALLAALLLGATACSGYGSDSGGGSSAADSAPAAGGGSGESSGADSGAAVAALDSAGTAAAAPAADPAALVGGAARAVVSTATLGVEVADPAAAQAAVEDLVTTAGGVVAASRAGGSGEPDGEHARLTLRVPSAAFDGVLDGIAALGRQTERSTSATDVTAEVADVDSRVASARAVLATFRDQLPQARTIADVLAVEGEIARRQADLEALQARQRVLADQVALATVEVTLTREAATAVVAAGEPGFTGGLVAGWRALGESLRVVSVVVGALIPFAVPLALVAVPLLLLRRRRTRGTASPAPAPAE</sequence>
<dbReference type="EMBL" id="CP000750">
    <property type="protein sequence ID" value="ABS04883.1"/>
    <property type="molecule type" value="Genomic_DNA"/>
</dbReference>
<name>A6WDJ4_KINRD</name>
<dbReference type="AlphaFoldDB" id="A6WDJ4"/>
<protein>
    <submittedName>
        <fullName evidence="5">Lipoprotein</fullName>
    </submittedName>
</protein>
<keyword evidence="2" id="KW-0472">Membrane</keyword>
<organism evidence="5 6">
    <name type="scientific">Kineococcus radiotolerans (strain ATCC BAA-149 / DSM 14245 / SRS30216)</name>
    <dbReference type="NCBI Taxonomy" id="266940"/>
    <lineage>
        <taxon>Bacteria</taxon>
        <taxon>Bacillati</taxon>
        <taxon>Actinomycetota</taxon>
        <taxon>Actinomycetes</taxon>
        <taxon>Kineosporiales</taxon>
        <taxon>Kineosporiaceae</taxon>
        <taxon>Kineococcus</taxon>
    </lineage>
</organism>
<dbReference type="KEGG" id="kra:Krad_3419"/>
<gene>
    <name evidence="5" type="ordered locus">Krad_3419</name>
</gene>
<evidence type="ECO:0000313" key="5">
    <source>
        <dbReference type="EMBL" id="ABS04883.1"/>
    </source>
</evidence>
<keyword evidence="2" id="KW-0812">Transmembrane</keyword>
<feature type="chain" id="PRO_5002702009" evidence="3">
    <location>
        <begin position="36"/>
        <end position="327"/>
    </location>
</feature>
<feature type="transmembrane region" description="Helical" evidence="2">
    <location>
        <begin position="285"/>
        <end position="310"/>
    </location>
</feature>
<keyword evidence="3" id="KW-0732">Signal</keyword>
<keyword evidence="6" id="KW-1185">Reference proteome</keyword>
<keyword evidence="5" id="KW-0449">Lipoprotein</keyword>
<evidence type="ECO:0000256" key="2">
    <source>
        <dbReference type="SAM" id="Phobius"/>
    </source>
</evidence>
<dbReference type="InterPro" id="IPR025645">
    <property type="entry name" value="DUF4349"/>
</dbReference>
<dbReference type="RefSeq" id="WP_012086857.1">
    <property type="nucleotide sequence ID" value="NC_009664.2"/>
</dbReference>
<evidence type="ECO:0000256" key="1">
    <source>
        <dbReference type="SAM" id="MobiDB-lite"/>
    </source>
</evidence>
<feature type="domain" description="DUF4349" evidence="4">
    <location>
        <begin position="98"/>
        <end position="306"/>
    </location>
</feature>
<dbReference type="eggNOG" id="COG3206">
    <property type="taxonomic scope" value="Bacteria"/>
</dbReference>
<dbReference type="Pfam" id="PF14257">
    <property type="entry name" value="DUF4349"/>
    <property type="match status" value="1"/>
</dbReference>